<feature type="region of interest" description="Disordered" evidence="1">
    <location>
        <begin position="61"/>
        <end position="103"/>
    </location>
</feature>
<protein>
    <submittedName>
        <fullName evidence="2">Uncharacterized protein</fullName>
    </submittedName>
</protein>
<accession>A0A8T0PNA9</accession>
<keyword evidence="3" id="KW-1185">Reference proteome</keyword>
<sequence length="145" mass="16140">MQNILAIIHVDSGGGEAAMASAAPPAPAWRCPPEQGRHAMRSFRRISFLCRRNRRWRRADRASAVSNHGSTHHRLDAQAATGDRKEGRGHRCGHGHGHVRPPPPPADRFAAGVAVSSSLVKTEVRKLCKFHQNLTKFLLFFLNRR</sequence>
<dbReference type="AlphaFoldDB" id="A0A8T0PNA9"/>
<feature type="compositionally biased region" description="Basic residues" evidence="1">
    <location>
        <begin position="87"/>
        <end position="99"/>
    </location>
</feature>
<evidence type="ECO:0000313" key="2">
    <source>
        <dbReference type="EMBL" id="KAG2563791.1"/>
    </source>
</evidence>
<reference evidence="2" key="1">
    <citation type="submission" date="2020-05" db="EMBL/GenBank/DDBJ databases">
        <title>WGS assembly of Panicum virgatum.</title>
        <authorList>
            <person name="Lovell J.T."/>
            <person name="Jenkins J."/>
            <person name="Shu S."/>
            <person name="Juenger T.E."/>
            <person name="Schmutz J."/>
        </authorList>
    </citation>
    <scope>NUCLEOTIDE SEQUENCE</scope>
    <source>
        <strain evidence="2">AP13</strain>
    </source>
</reference>
<gene>
    <name evidence="2" type="ORF">PVAP13_8KG362600</name>
</gene>
<evidence type="ECO:0000256" key="1">
    <source>
        <dbReference type="SAM" id="MobiDB-lite"/>
    </source>
</evidence>
<dbReference type="EMBL" id="CM029051">
    <property type="protein sequence ID" value="KAG2563791.1"/>
    <property type="molecule type" value="Genomic_DNA"/>
</dbReference>
<proteinExistence type="predicted"/>
<organism evidence="2 3">
    <name type="scientific">Panicum virgatum</name>
    <name type="common">Blackwell switchgrass</name>
    <dbReference type="NCBI Taxonomy" id="38727"/>
    <lineage>
        <taxon>Eukaryota</taxon>
        <taxon>Viridiplantae</taxon>
        <taxon>Streptophyta</taxon>
        <taxon>Embryophyta</taxon>
        <taxon>Tracheophyta</taxon>
        <taxon>Spermatophyta</taxon>
        <taxon>Magnoliopsida</taxon>
        <taxon>Liliopsida</taxon>
        <taxon>Poales</taxon>
        <taxon>Poaceae</taxon>
        <taxon>PACMAD clade</taxon>
        <taxon>Panicoideae</taxon>
        <taxon>Panicodae</taxon>
        <taxon>Paniceae</taxon>
        <taxon>Panicinae</taxon>
        <taxon>Panicum</taxon>
        <taxon>Panicum sect. Hiantes</taxon>
    </lineage>
</organism>
<name>A0A8T0PNA9_PANVG</name>
<dbReference type="Proteomes" id="UP000823388">
    <property type="component" value="Chromosome 8K"/>
</dbReference>
<comment type="caution">
    <text evidence="2">The sequence shown here is derived from an EMBL/GenBank/DDBJ whole genome shotgun (WGS) entry which is preliminary data.</text>
</comment>
<evidence type="ECO:0000313" key="3">
    <source>
        <dbReference type="Proteomes" id="UP000823388"/>
    </source>
</evidence>